<evidence type="ECO:0008006" key="3">
    <source>
        <dbReference type="Google" id="ProtNLM"/>
    </source>
</evidence>
<dbReference type="InterPro" id="IPR025409">
    <property type="entry name" value="DUF4303"/>
</dbReference>
<sequence length="194" mass="21987">MPSIQPDRLADQVYVALRAAFSDLINVNAHQRFYAFALFTDDSLQFLHPAANTEEALTSTLKRYREKVDPKYGCTSTRAGLRWSYGDWGFFVPDAGEKHFKEINGTLRTHFDRMGAEEDSEEEFESLWSAILNGFQRLEQEGFFGSGAERSKITLLLVGDLPPELVESWVSALNPPDVANRFINWNCNAPDDSE</sequence>
<dbReference type="AlphaFoldDB" id="B4CUR7"/>
<dbReference type="RefSeq" id="WP_006977757.1">
    <property type="nucleotide sequence ID" value="NZ_ABVL01000001.1"/>
</dbReference>
<dbReference type="Pfam" id="PF14136">
    <property type="entry name" value="DUF4303"/>
    <property type="match status" value="1"/>
</dbReference>
<dbReference type="EMBL" id="ABVL01000001">
    <property type="protein sequence ID" value="EDY22305.1"/>
    <property type="molecule type" value="Genomic_DNA"/>
</dbReference>
<organism evidence="1 2">
    <name type="scientific">Chthoniobacter flavus Ellin428</name>
    <dbReference type="NCBI Taxonomy" id="497964"/>
    <lineage>
        <taxon>Bacteria</taxon>
        <taxon>Pseudomonadati</taxon>
        <taxon>Verrucomicrobiota</taxon>
        <taxon>Spartobacteria</taxon>
        <taxon>Chthoniobacterales</taxon>
        <taxon>Chthoniobacteraceae</taxon>
        <taxon>Chthoniobacter</taxon>
    </lineage>
</organism>
<name>B4CUR7_9BACT</name>
<proteinExistence type="predicted"/>
<comment type="caution">
    <text evidence="1">The sequence shown here is derived from an EMBL/GenBank/DDBJ whole genome shotgun (WGS) entry which is preliminary data.</text>
</comment>
<protein>
    <recommendedName>
        <fullName evidence="3">DUF4303 domain-containing protein</fullName>
    </recommendedName>
</protein>
<dbReference type="Proteomes" id="UP000005824">
    <property type="component" value="Unassembled WGS sequence"/>
</dbReference>
<gene>
    <name evidence="1" type="ORF">CfE428DRAFT_0430</name>
</gene>
<keyword evidence="2" id="KW-1185">Reference proteome</keyword>
<reference evidence="1 2" key="1">
    <citation type="journal article" date="2011" name="J. Bacteriol.">
        <title>Genome sequence of Chthoniobacter flavus Ellin428, an aerobic heterotrophic soil bacterium.</title>
        <authorList>
            <person name="Kant R."/>
            <person name="van Passel M.W."/>
            <person name="Palva A."/>
            <person name="Lucas S."/>
            <person name="Lapidus A."/>
            <person name="Glavina Del Rio T."/>
            <person name="Dalin E."/>
            <person name="Tice H."/>
            <person name="Bruce D."/>
            <person name="Goodwin L."/>
            <person name="Pitluck S."/>
            <person name="Larimer F.W."/>
            <person name="Land M.L."/>
            <person name="Hauser L."/>
            <person name="Sangwan P."/>
            <person name="de Vos W.M."/>
            <person name="Janssen P.H."/>
            <person name="Smidt H."/>
        </authorList>
    </citation>
    <scope>NUCLEOTIDE SEQUENCE [LARGE SCALE GENOMIC DNA]</scope>
    <source>
        <strain evidence="1 2">Ellin428</strain>
    </source>
</reference>
<evidence type="ECO:0000313" key="1">
    <source>
        <dbReference type="EMBL" id="EDY22305.1"/>
    </source>
</evidence>
<dbReference type="InParanoid" id="B4CUR7"/>
<evidence type="ECO:0000313" key="2">
    <source>
        <dbReference type="Proteomes" id="UP000005824"/>
    </source>
</evidence>
<accession>B4CUR7</accession>